<feature type="binding site" evidence="2">
    <location>
        <position position="136"/>
    </location>
    <ligand>
        <name>Zn(2+)</name>
        <dbReference type="ChEBI" id="CHEBI:29105"/>
        <label>1</label>
        <note>catalytic</note>
    </ligand>
</feature>
<dbReference type="GO" id="GO:0004332">
    <property type="term" value="F:fructose-bisphosphate aldolase activity"/>
    <property type="evidence" value="ECO:0007669"/>
    <property type="project" value="UniProtKB-EC"/>
</dbReference>
<dbReference type="InterPro" id="IPR000771">
    <property type="entry name" value="FBA_II"/>
</dbReference>
<dbReference type="Proteomes" id="UP000306584">
    <property type="component" value="Unassembled WGS sequence"/>
</dbReference>
<dbReference type="GO" id="GO:0006096">
    <property type="term" value="P:glycolytic process"/>
    <property type="evidence" value="ECO:0007669"/>
    <property type="project" value="UniProtKB-UniPathway"/>
</dbReference>
<dbReference type="SUPFAM" id="SSF51569">
    <property type="entry name" value="Aldolase"/>
    <property type="match status" value="1"/>
</dbReference>
<feature type="region of interest" description="Disordered" evidence="4">
    <location>
        <begin position="25"/>
        <end position="45"/>
    </location>
</feature>
<dbReference type="Pfam" id="PF01116">
    <property type="entry name" value="F_bP_aldolase"/>
    <property type="match status" value="1"/>
</dbReference>
<feature type="binding site" evidence="2">
    <location>
        <position position="194"/>
    </location>
    <ligand>
        <name>Zn(2+)</name>
        <dbReference type="ChEBI" id="CHEBI:29105"/>
        <label>2</label>
    </ligand>
</feature>
<feature type="binding site" evidence="2">
    <location>
        <position position="292"/>
    </location>
    <ligand>
        <name>Zn(2+)</name>
        <dbReference type="ChEBI" id="CHEBI:29105"/>
        <label>1</label>
        <note>catalytic</note>
    </ligand>
</feature>
<organism evidence="5 6">
    <name type="scientific">Aureobasidium pullulans</name>
    <name type="common">Black yeast</name>
    <name type="synonym">Pullularia pullulans</name>
    <dbReference type="NCBI Taxonomy" id="5580"/>
    <lineage>
        <taxon>Eukaryota</taxon>
        <taxon>Fungi</taxon>
        <taxon>Dikarya</taxon>
        <taxon>Ascomycota</taxon>
        <taxon>Pezizomycotina</taxon>
        <taxon>Dothideomycetes</taxon>
        <taxon>Dothideomycetidae</taxon>
        <taxon>Dothideales</taxon>
        <taxon>Saccotheciaceae</taxon>
        <taxon>Aureobasidium</taxon>
    </lineage>
</organism>
<dbReference type="PANTHER" id="PTHR30304:SF0">
    <property type="entry name" value="D-TAGATOSE-1,6-BISPHOSPHATE ALDOLASE SUBUNIT GATY-RELATED"/>
    <property type="match status" value="1"/>
</dbReference>
<dbReference type="AlphaFoldDB" id="A0A4S9LYZ6"/>
<protein>
    <recommendedName>
        <fullName evidence="3">Fructose-bisphosphate aldolase</fullName>
        <shortName evidence="3">FBP aldolase</shortName>
        <ecNumber evidence="3">4.1.2.13</ecNumber>
    </recommendedName>
</protein>
<name>A0A4S9LYZ6_AURPU</name>
<evidence type="ECO:0000313" key="5">
    <source>
        <dbReference type="EMBL" id="THY35287.1"/>
    </source>
</evidence>
<dbReference type="PIRSF" id="PIRSF001359">
    <property type="entry name" value="F_bP_aldolase_II"/>
    <property type="match status" value="1"/>
</dbReference>
<feature type="compositionally biased region" description="Basic and acidic residues" evidence="4">
    <location>
        <begin position="26"/>
        <end position="37"/>
    </location>
</feature>
<dbReference type="Gene3D" id="3.20.20.70">
    <property type="entry name" value="Aldolase class I"/>
    <property type="match status" value="1"/>
</dbReference>
<comment type="pathway">
    <text evidence="3">Carbohydrate degradation; glycolysis; D-glyceraldehyde 3-phosphate and glycerone phosphate from D-glucose: step 4/4.</text>
</comment>
<keyword evidence="3" id="KW-0324">Glycolysis</keyword>
<feature type="active site" description="Proton donor" evidence="1">
    <location>
        <position position="135"/>
    </location>
</feature>
<comment type="cofactor">
    <cofactor evidence="2 3">
        <name>Zn(2+)</name>
        <dbReference type="ChEBI" id="CHEBI:29105"/>
    </cofactor>
    <text evidence="2 3">Binds 2 Zn(2+) ions per subunit. One is catalytic and the other provides a structural contribution.</text>
</comment>
<keyword evidence="2 3" id="KW-0862">Zinc</keyword>
<feature type="binding site" evidence="2">
    <location>
        <position position="240"/>
    </location>
    <ligand>
        <name>Zn(2+)</name>
        <dbReference type="ChEBI" id="CHEBI:29105"/>
        <label>1</label>
        <note>catalytic</note>
    </ligand>
</feature>
<gene>
    <name evidence="5" type="ORF">D6D01_01456</name>
</gene>
<dbReference type="GO" id="GO:0008270">
    <property type="term" value="F:zinc ion binding"/>
    <property type="evidence" value="ECO:0007669"/>
    <property type="project" value="UniProtKB-UniRule"/>
</dbReference>
<dbReference type="UniPathway" id="UPA00109">
    <property type="reaction ID" value="UER00183"/>
</dbReference>
<evidence type="ECO:0000256" key="3">
    <source>
        <dbReference type="RuleBase" id="RU366023"/>
    </source>
</evidence>
<comment type="caution">
    <text evidence="5">The sequence shown here is derived from an EMBL/GenBank/DDBJ whole genome shotgun (WGS) entry which is preliminary data.</text>
</comment>
<evidence type="ECO:0000256" key="4">
    <source>
        <dbReference type="SAM" id="MobiDB-lite"/>
    </source>
</evidence>
<dbReference type="EMBL" id="QZBD01000025">
    <property type="protein sequence ID" value="THY35287.1"/>
    <property type="molecule type" value="Genomic_DNA"/>
</dbReference>
<comment type="catalytic activity">
    <reaction evidence="3">
        <text>beta-D-fructose 1,6-bisphosphate = D-glyceraldehyde 3-phosphate + dihydroxyacetone phosphate</text>
        <dbReference type="Rhea" id="RHEA:14729"/>
        <dbReference type="ChEBI" id="CHEBI:32966"/>
        <dbReference type="ChEBI" id="CHEBI:57642"/>
        <dbReference type="ChEBI" id="CHEBI:59776"/>
        <dbReference type="EC" id="4.1.2.13"/>
    </reaction>
</comment>
<keyword evidence="3" id="KW-0456">Lyase</keyword>
<evidence type="ECO:0000313" key="6">
    <source>
        <dbReference type="Proteomes" id="UP000306584"/>
    </source>
</evidence>
<keyword evidence="2 3" id="KW-0479">Metal-binding</keyword>
<proteinExistence type="inferred from homology"/>
<reference evidence="5 6" key="1">
    <citation type="submission" date="2018-10" db="EMBL/GenBank/DDBJ databases">
        <title>Fifty Aureobasidium pullulans genomes reveal a recombining polyextremotolerant generalist.</title>
        <authorList>
            <person name="Gostincar C."/>
            <person name="Turk M."/>
            <person name="Zajc J."/>
            <person name="Gunde-Cimerman N."/>
        </authorList>
    </citation>
    <scope>NUCLEOTIDE SEQUENCE [LARGE SCALE GENOMIC DNA]</scope>
    <source>
        <strain evidence="5 6">EXF-6604</strain>
    </source>
</reference>
<dbReference type="PANTHER" id="PTHR30304">
    <property type="entry name" value="D-TAGATOSE-1,6-BISPHOSPHATE ALDOLASE"/>
    <property type="match status" value="1"/>
</dbReference>
<sequence length="367" mass="39938">MTSTIIAVPSIPTFLISLSTTPYTNSKEEAPANKEEDLTTSNPQSTHPAIMALQKLSNNPAVRMLNAAAAGKYGVLGVVSYNLETIIGAIRAAESKKAPLQILLFPWALHYSPSFVSAAAEACAAASVPVTLHMDHAQDPEVIKKAANLKKHDGTPMFDSIMVDMSHYEKEENLAKTTELVKLCHEKGIATEAEPGRIEGGEDGVKDTAELEGMMTTAEEVDDFIATGIDFLAPAFGNVHGDYHGVENIHLDYERYVFPPHPLGHHFLILMLIDSLESIQKKVDGRVQIVLHGTNEFIPSILNKCIERGVTRVNVNKMVLSDYFAYTAEKTGKVPLTELVETSTELIKKQCEGWIDAMGCAGKAGTY</sequence>
<accession>A0A4S9LYZ6</accession>
<dbReference type="InterPro" id="IPR013785">
    <property type="entry name" value="Aldolase_TIM"/>
</dbReference>
<feature type="binding site" evidence="2">
    <location>
        <position position="164"/>
    </location>
    <ligand>
        <name>Zn(2+)</name>
        <dbReference type="ChEBI" id="CHEBI:29105"/>
        <label>2</label>
    </ligand>
</feature>
<evidence type="ECO:0000256" key="2">
    <source>
        <dbReference type="PIRSR" id="PIRSR001359-3"/>
    </source>
</evidence>
<comment type="similarity">
    <text evidence="3">Belongs to the class II fructose-bisphosphate aldolase family.</text>
</comment>
<dbReference type="InterPro" id="IPR050246">
    <property type="entry name" value="Class_II_FBP_aldolase"/>
</dbReference>
<comment type="function">
    <text evidence="3">Catalyzes the aldol condensation of dihydroxyacetone phosphate (DHAP or glycerone-phosphate) with glyceraldehyde 3-phosphate (G3P) to form fructose 1,6-bisphosphate (FBP) in gluconeogenesis and the reverse reaction in glycolysis.</text>
</comment>
<evidence type="ECO:0000256" key="1">
    <source>
        <dbReference type="PIRSR" id="PIRSR001359-1"/>
    </source>
</evidence>
<dbReference type="EC" id="4.1.2.13" evidence="3"/>